<keyword evidence="4" id="KW-1185">Reference proteome</keyword>
<comment type="caution">
    <text evidence="3">The sequence shown here is derived from an EMBL/GenBank/DDBJ whole genome shotgun (WGS) entry which is preliminary data.</text>
</comment>
<feature type="signal peptide" evidence="1">
    <location>
        <begin position="1"/>
        <end position="25"/>
    </location>
</feature>
<feature type="domain" description="DUF4136" evidence="2">
    <location>
        <begin position="42"/>
        <end position="188"/>
    </location>
</feature>
<dbReference type="RefSeq" id="WP_133496622.1">
    <property type="nucleotide sequence ID" value="NZ_BMLU01000012.1"/>
</dbReference>
<dbReference type="AlphaFoldDB" id="A0A4R6FDM3"/>
<feature type="chain" id="PRO_5020440318" evidence="1">
    <location>
        <begin position="26"/>
        <end position="197"/>
    </location>
</feature>
<dbReference type="PROSITE" id="PS51257">
    <property type="entry name" value="PROKAR_LIPOPROTEIN"/>
    <property type="match status" value="1"/>
</dbReference>
<accession>A0A4R6FDM3</accession>
<evidence type="ECO:0000259" key="2">
    <source>
        <dbReference type="Pfam" id="PF13590"/>
    </source>
</evidence>
<dbReference type="OrthoDB" id="7428103at2"/>
<protein>
    <submittedName>
        <fullName evidence="3">Uncharacterized protein DUF4136</fullName>
    </submittedName>
</protein>
<dbReference type="Proteomes" id="UP000295493">
    <property type="component" value="Unassembled WGS sequence"/>
</dbReference>
<dbReference type="InterPro" id="IPR025411">
    <property type="entry name" value="DUF4136"/>
</dbReference>
<evidence type="ECO:0000256" key="1">
    <source>
        <dbReference type="SAM" id="SignalP"/>
    </source>
</evidence>
<organism evidence="3 4">
    <name type="scientific">Stakelama pacifica</name>
    <dbReference type="NCBI Taxonomy" id="517720"/>
    <lineage>
        <taxon>Bacteria</taxon>
        <taxon>Pseudomonadati</taxon>
        <taxon>Pseudomonadota</taxon>
        <taxon>Alphaproteobacteria</taxon>
        <taxon>Sphingomonadales</taxon>
        <taxon>Sphingomonadaceae</taxon>
        <taxon>Stakelama</taxon>
    </lineage>
</organism>
<reference evidence="3 4" key="1">
    <citation type="submission" date="2019-03" db="EMBL/GenBank/DDBJ databases">
        <title>Genomic Encyclopedia of Type Strains, Phase IV (KMG-IV): sequencing the most valuable type-strain genomes for metagenomic binning, comparative biology and taxonomic classification.</title>
        <authorList>
            <person name="Goeker M."/>
        </authorList>
    </citation>
    <scope>NUCLEOTIDE SEQUENCE [LARGE SCALE GENOMIC DNA]</scope>
    <source>
        <strain evidence="3 4">DSM 25059</strain>
    </source>
</reference>
<dbReference type="Pfam" id="PF13590">
    <property type="entry name" value="DUF4136"/>
    <property type="match status" value="1"/>
</dbReference>
<evidence type="ECO:0000313" key="4">
    <source>
        <dbReference type="Proteomes" id="UP000295493"/>
    </source>
</evidence>
<evidence type="ECO:0000313" key="3">
    <source>
        <dbReference type="EMBL" id="TDN79262.1"/>
    </source>
</evidence>
<name>A0A4R6FDM3_9SPHN</name>
<sequence>MKRSSLFVIGAAALALSGCASYNQAPVDATRYHLDGPIARTTFTVEPLRTNDTISPEYQAFADAVQAQLTALDFVPTKDVASSGYIVGMSLTRAPMGVIEKQSPFRIGLGGGSFGGNVGVGGGASVGIGGGPRQVIGTELAVQLRRRSDDTVVWEGRAVTQSVVGEKDNATSDLAQRLAAALFKGFPGESGITITVK</sequence>
<gene>
    <name evidence="3" type="ORF">EV664_11340</name>
</gene>
<dbReference type="EMBL" id="SNWD01000013">
    <property type="protein sequence ID" value="TDN79262.1"/>
    <property type="molecule type" value="Genomic_DNA"/>
</dbReference>
<proteinExistence type="predicted"/>
<keyword evidence="1" id="KW-0732">Signal</keyword>